<dbReference type="FunFam" id="3.30.565.10:FF:000006">
    <property type="entry name" value="Sensor histidine kinase WalK"/>
    <property type="match status" value="1"/>
</dbReference>
<keyword evidence="12" id="KW-0472">Membrane</keyword>
<dbReference type="CDD" id="cd00130">
    <property type="entry name" value="PAS"/>
    <property type="match status" value="1"/>
</dbReference>
<dbReference type="PROSITE" id="PS50112">
    <property type="entry name" value="PAS"/>
    <property type="match status" value="1"/>
</dbReference>
<dbReference type="InterPro" id="IPR001610">
    <property type="entry name" value="PAC"/>
</dbReference>
<evidence type="ECO:0000256" key="10">
    <source>
        <dbReference type="ARBA" id="ARBA00022989"/>
    </source>
</evidence>
<dbReference type="GO" id="GO:0005524">
    <property type="term" value="F:ATP binding"/>
    <property type="evidence" value="ECO:0007669"/>
    <property type="project" value="UniProtKB-KW"/>
</dbReference>
<dbReference type="RefSeq" id="WP_100743772.1">
    <property type="nucleotide sequence ID" value="NZ_NPDW01000002.1"/>
</dbReference>
<dbReference type="InterPro" id="IPR036097">
    <property type="entry name" value="HisK_dim/P_sf"/>
</dbReference>
<dbReference type="GO" id="GO:0007234">
    <property type="term" value="P:osmosensory signaling via phosphorelay pathway"/>
    <property type="evidence" value="ECO:0007669"/>
    <property type="project" value="TreeGrafter"/>
</dbReference>
<keyword evidence="9" id="KW-0067">ATP-binding</keyword>
<dbReference type="InterPro" id="IPR000014">
    <property type="entry name" value="PAS"/>
</dbReference>
<organism evidence="17 18">
    <name type="scientific">Leptospira harrisiae</name>
    <dbReference type="NCBI Taxonomy" id="2023189"/>
    <lineage>
        <taxon>Bacteria</taxon>
        <taxon>Pseudomonadati</taxon>
        <taxon>Spirochaetota</taxon>
        <taxon>Spirochaetia</taxon>
        <taxon>Leptospirales</taxon>
        <taxon>Leptospiraceae</taxon>
        <taxon>Leptospira</taxon>
    </lineage>
</organism>
<keyword evidence="7" id="KW-0547">Nucleotide-binding</keyword>
<dbReference type="PROSITE" id="PS50113">
    <property type="entry name" value="PAC"/>
    <property type="match status" value="1"/>
</dbReference>
<dbReference type="Gene3D" id="1.10.287.130">
    <property type="match status" value="1"/>
</dbReference>
<dbReference type="Proteomes" id="UP000232145">
    <property type="component" value="Unassembled WGS sequence"/>
</dbReference>
<evidence type="ECO:0000256" key="7">
    <source>
        <dbReference type="ARBA" id="ARBA00022741"/>
    </source>
</evidence>
<evidence type="ECO:0000256" key="8">
    <source>
        <dbReference type="ARBA" id="ARBA00022777"/>
    </source>
</evidence>
<dbReference type="GO" id="GO:0030295">
    <property type="term" value="F:protein kinase activator activity"/>
    <property type="evidence" value="ECO:0007669"/>
    <property type="project" value="TreeGrafter"/>
</dbReference>
<dbReference type="GO" id="GO:0016020">
    <property type="term" value="C:membrane"/>
    <property type="evidence" value="ECO:0007669"/>
    <property type="project" value="UniProtKB-SubCell"/>
</dbReference>
<evidence type="ECO:0000256" key="11">
    <source>
        <dbReference type="ARBA" id="ARBA00023012"/>
    </source>
</evidence>
<dbReference type="PANTHER" id="PTHR42878:SF7">
    <property type="entry name" value="SENSOR HISTIDINE KINASE GLRK"/>
    <property type="match status" value="1"/>
</dbReference>
<dbReference type="AlphaFoldDB" id="A0A2N0AJF7"/>
<keyword evidence="4" id="KW-0597">Phosphoprotein</keyword>
<dbReference type="CDD" id="cd00082">
    <property type="entry name" value="HisKA"/>
    <property type="match status" value="1"/>
</dbReference>
<dbReference type="Pfam" id="PF02518">
    <property type="entry name" value="HATPase_c"/>
    <property type="match status" value="1"/>
</dbReference>
<evidence type="ECO:0000256" key="12">
    <source>
        <dbReference type="ARBA" id="ARBA00023136"/>
    </source>
</evidence>
<dbReference type="OrthoDB" id="340007at2"/>
<comment type="catalytic activity">
    <reaction evidence="1">
        <text>ATP + protein L-histidine = ADP + protein N-phospho-L-histidine.</text>
        <dbReference type="EC" id="2.7.13.3"/>
    </reaction>
</comment>
<dbReference type="SMART" id="SM00387">
    <property type="entry name" value="HATPase_c"/>
    <property type="match status" value="1"/>
</dbReference>
<dbReference type="Gene3D" id="3.30.450.20">
    <property type="entry name" value="PAS domain"/>
    <property type="match status" value="1"/>
</dbReference>
<dbReference type="SMART" id="SM00388">
    <property type="entry name" value="HisKA"/>
    <property type="match status" value="1"/>
</dbReference>
<dbReference type="Pfam" id="PF13426">
    <property type="entry name" value="PAS_9"/>
    <property type="match status" value="1"/>
</dbReference>
<keyword evidence="8 17" id="KW-0418">Kinase</keyword>
<protein>
    <recommendedName>
        <fullName evidence="3">histidine kinase</fullName>
        <ecNumber evidence="3">2.7.13.3</ecNumber>
    </recommendedName>
</protein>
<dbReference type="Pfam" id="PF00512">
    <property type="entry name" value="HisKA"/>
    <property type="match status" value="1"/>
</dbReference>
<dbReference type="InterPro" id="IPR003661">
    <property type="entry name" value="HisK_dim/P_dom"/>
</dbReference>
<dbReference type="SMART" id="SM00086">
    <property type="entry name" value="PAC"/>
    <property type="match status" value="1"/>
</dbReference>
<dbReference type="InterPro" id="IPR003594">
    <property type="entry name" value="HATPase_dom"/>
</dbReference>
<evidence type="ECO:0000259" key="14">
    <source>
        <dbReference type="PROSITE" id="PS50109"/>
    </source>
</evidence>
<reference evidence="17 18" key="1">
    <citation type="submission" date="2017-07" db="EMBL/GenBank/DDBJ databases">
        <title>Leptospira spp. isolated from tropical soils.</title>
        <authorList>
            <person name="Thibeaux R."/>
            <person name="Iraola G."/>
            <person name="Ferres I."/>
            <person name="Bierque E."/>
            <person name="Girault D."/>
            <person name="Soupe-Gilbert M.-E."/>
            <person name="Picardeau M."/>
            <person name="Goarant C."/>
        </authorList>
    </citation>
    <scope>NUCLEOTIDE SEQUENCE [LARGE SCALE GENOMIC DNA]</scope>
    <source>
        <strain evidence="17 18">FH2-B-A1</strain>
    </source>
</reference>
<feature type="domain" description="Histidine kinase" evidence="14">
    <location>
        <begin position="182"/>
        <end position="398"/>
    </location>
</feature>
<dbReference type="InterPro" id="IPR000700">
    <property type="entry name" value="PAS-assoc_C"/>
</dbReference>
<feature type="domain" description="PAC" evidence="16">
    <location>
        <begin position="112"/>
        <end position="164"/>
    </location>
</feature>
<dbReference type="SMART" id="SM00091">
    <property type="entry name" value="PAS"/>
    <property type="match status" value="1"/>
</dbReference>
<dbReference type="EC" id="2.7.13.3" evidence="3"/>
<evidence type="ECO:0000259" key="16">
    <source>
        <dbReference type="PROSITE" id="PS50113"/>
    </source>
</evidence>
<dbReference type="SUPFAM" id="SSF55874">
    <property type="entry name" value="ATPase domain of HSP90 chaperone/DNA topoisomerase II/histidine kinase"/>
    <property type="match status" value="1"/>
</dbReference>
<evidence type="ECO:0000256" key="4">
    <source>
        <dbReference type="ARBA" id="ARBA00022553"/>
    </source>
</evidence>
<accession>A0A2N0AJF7</accession>
<keyword evidence="11" id="KW-0902">Two-component regulatory system</keyword>
<evidence type="ECO:0000259" key="15">
    <source>
        <dbReference type="PROSITE" id="PS50112"/>
    </source>
</evidence>
<dbReference type="GO" id="GO:0000155">
    <property type="term" value="F:phosphorelay sensor kinase activity"/>
    <property type="evidence" value="ECO:0007669"/>
    <property type="project" value="InterPro"/>
</dbReference>
<feature type="coiled-coil region" evidence="13">
    <location>
        <begin position="8"/>
        <end position="35"/>
    </location>
</feature>
<dbReference type="EMBL" id="NPDX01000002">
    <property type="protein sequence ID" value="PJZ84361.1"/>
    <property type="molecule type" value="Genomic_DNA"/>
</dbReference>
<dbReference type="SUPFAM" id="SSF47384">
    <property type="entry name" value="Homodimeric domain of signal transducing histidine kinase"/>
    <property type="match status" value="1"/>
</dbReference>
<dbReference type="InterPro" id="IPR035965">
    <property type="entry name" value="PAS-like_dom_sf"/>
</dbReference>
<dbReference type="InterPro" id="IPR050351">
    <property type="entry name" value="BphY/WalK/GraS-like"/>
</dbReference>
<dbReference type="PRINTS" id="PR00344">
    <property type="entry name" value="BCTRLSENSOR"/>
</dbReference>
<proteinExistence type="predicted"/>
<evidence type="ECO:0000256" key="9">
    <source>
        <dbReference type="ARBA" id="ARBA00022840"/>
    </source>
</evidence>
<comment type="subcellular location">
    <subcellularLocation>
        <location evidence="2">Membrane</location>
        <topology evidence="2">Multi-pass membrane protein</topology>
    </subcellularLocation>
</comment>
<feature type="domain" description="PAS" evidence="15">
    <location>
        <begin position="42"/>
        <end position="86"/>
    </location>
</feature>
<dbReference type="NCBIfam" id="TIGR00229">
    <property type="entry name" value="sensory_box"/>
    <property type="match status" value="1"/>
</dbReference>
<dbReference type="GO" id="GO:0000156">
    <property type="term" value="F:phosphorelay response regulator activity"/>
    <property type="evidence" value="ECO:0007669"/>
    <property type="project" value="TreeGrafter"/>
</dbReference>
<dbReference type="PROSITE" id="PS50109">
    <property type="entry name" value="HIS_KIN"/>
    <property type="match status" value="1"/>
</dbReference>
<evidence type="ECO:0000256" key="5">
    <source>
        <dbReference type="ARBA" id="ARBA00022679"/>
    </source>
</evidence>
<dbReference type="SUPFAM" id="SSF55785">
    <property type="entry name" value="PYP-like sensor domain (PAS domain)"/>
    <property type="match status" value="1"/>
</dbReference>
<keyword evidence="13" id="KW-0175">Coiled coil</keyword>
<sequence>MSLLPKTYEALSADLKRLELENQLLKHKLFETESNHSNLFQALQFTQYSIDTISESILWLDSEGNIVFVNDAACKNYGYTKEELLSMKMFQVDPIFTVDMWKSHWQEILNRKTFSIETINQRKDGTSFPIEVTVNLIEYGGKQYNCAIVRDITERKLVENNLKESAIRLLELNTSKDKFFSIIAHDLRGPLGTQREFTKILSEKDSKFSETERTSYLKMLEESSDLVYSLLENLLDWARSQSGNINSQPVTIHFYELIERVIGLLALSANKKNLMISNQIPNTQTIFADLYMIETVIRNLISNAIKYSNVNTEITIGVSHKDSIFFIKDQGVGMVKEQIENLFRVDHKFSTKGTAQESGTGLGLILCKEFLEKQGGKIWVESESGFGSTFYIQLVQNI</sequence>
<dbReference type="Gene3D" id="3.30.565.10">
    <property type="entry name" value="Histidine kinase-like ATPase, C-terminal domain"/>
    <property type="match status" value="1"/>
</dbReference>
<keyword evidence="18" id="KW-1185">Reference proteome</keyword>
<dbReference type="InterPro" id="IPR005467">
    <property type="entry name" value="His_kinase_dom"/>
</dbReference>
<name>A0A2N0AJF7_9LEPT</name>
<keyword evidence="10" id="KW-1133">Transmembrane helix</keyword>
<gene>
    <name evidence="17" type="ORF">CH364_10035</name>
</gene>
<dbReference type="InterPro" id="IPR004358">
    <property type="entry name" value="Sig_transdc_His_kin-like_C"/>
</dbReference>
<evidence type="ECO:0000313" key="17">
    <source>
        <dbReference type="EMBL" id="PJZ84361.1"/>
    </source>
</evidence>
<dbReference type="InterPro" id="IPR036890">
    <property type="entry name" value="HATPase_C_sf"/>
</dbReference>
<evidence type="ECO:0000256" key="1">
    <source>
        <dbReference type="ARBA" id="ARBA00000085"/>
    </source>
</evidence>
<evidence type="ECO:0000256" key="3">
    <source>
        <dbReference type="ARBA" id="ARBA00012438"/>
    </source>
</evidence>
<keyword evidence="6" id="KW-0812">Transmembrane</keyword>
<evidence type="ECO:0000256" key="6">
    <source>
        <dbReference type="ARBA" id="ARBA00022692"/>
    </source>
</evidence>
<dbReference type="PANTHER" id="PTHR42878">
    <property type="entry name" value="TWO-COMPONENT HISTIDINE KINASE"/>
    <property type="match status" value="1"/>
</dbReference>
<keyword evidence="5" id="KW-0808">Transferase</keyword>
<evidence type="ECO:0000256" key="13">
    <source>
        <dbReference type="SAM" id="Coils"/>
    </source>
</evidence>
<evidence type="ECO:0000313" key="18">
    <source>
        <dbReference type="Proteomes" id="UP000232145"/>
    </source>
</evidence>
<dbReference type="CDD" id="cd00075">
    <property type="entry name" value="HATPase"/>
    <property type="match status" value="1"/>
</dbReference>
<comment type="caution">
    <text evidence="17">The sequence shown here is derived from an EMBL/GenBank/DDBJ whole genome shotgun (WGS) entry which is preliminary data.</text>
</comment>
<evidence type="ECO:0000256" key="2">
    <source>
        <dbReference type="ARBA" id="ARBA00004141"/>
    </source>
</evidence>